<sequence length="99" mass="11106">MADSDIVITEILYDAVNSVNDNNHEWVESFNSGPDPVVLDGWTLDDSRTNNTGVGTFPNVTLQPSEVAIFYLMPELVMSCRVGETHPRQRRVSFTYPTD</sequence>
<feature type="domain" description="LTD" evidence="1">
    <location>
        <begin position="1"/>
        <end position="98"/>
    </location>
</feature>
<dbReference type="AlphaFoldDB" id="A0A3B0S082"/>
<dbReference type="PROSITE" id="PS51841">
    <property type="entry name" value="LTD"/>
    <property type="match status" value="1"/>
</dbReference>
<gene>
    <name evidence="2" type="ORF">MNBD_ALPHA07-1728</name>
</gene>
<dbReference type="Gene3D" id="2.60.40.1260">
    <property type="entry name" value="Lamin Tail domain"/>
    <property type="match status" value="1"/>
</dbReference>
<reference evidence="2" key="1">
    <citation type="submission" date="2018-06" db="EMBL/GenBank/DDBJ databases">
        <authorList>
            <person name="Zhirakovskaya E."/>
        </authorList>
    </citation>
    <scope>NUCLEOTIDE SEQUENCE</scope>
</reference>
<dbReference type="InterPro" id="IPR036415">
    <property type="entry name" value="Lamin_tail_dom_sf"/>
</dbReference>
<dbReference type="SUPFAM" id="SSF74853">
    <property type="entry name" value="Lamin A/C globular tail domain"/>
    <property type="match status" value="1"/>
</dbReference>
<organism evidence="2">
    <name type="scientific">hydrothermal vent metagenome</name>
    <dbReference type="NCBI Taxonomy" id="652676"/>
    <lineage>
        <taxon>unclassified sequences</taxon>
        <taxon>metagenomes</taxon>
        <taxon>ecological metagenomes</taxon>
    </lineage>
</organism>
<accession>A0A3B0S082</accession>
<protein>
    <recommendedName>
        <fullName evidence="1">LTD domain-containing protein</fullName>
    </recommendedName>
</protein>
<evidence type="ECO:0000313" key="2">
    <source>
        <dbReference type="EMBL" id="VAV98097.1"/>
    </source>
</evidence>
<name>A0A3B0S082_9ZZZZ</name>
<dbReference type="InterPro" id="IPR001322">
    <property type="entry name" value="Lamin_tail_dom"/>
</dbReference>
<evidence type="ECO:0000259" key="1">
    <source>
        <dbReference type="PROSITE" id="PS51841"/>
    </source>
</evidence>
<dbReference type="Pfam" id="PF00932">
    <property type="entry name" value="LTD"/>
    <property type="match status" value="1"/>
</dbReference>
<proteinExistence type="predicted"/>
<dbReference type="EMBL" id="UOEG01000176">
    <property type="protein sequence ID" value="VAV98097.1"/>
    <property type="molecule type" value="Genomic_DNA"/>
</dbReference>